<keyword evidence="3" id="KW-1185">Reference proteome</keyword>
<proteinExistence type="predicted"/>
<dbReference type="OrthoDB" id="3078518at2"/>
<dbReference type="Pfam" id="PF10908">
    <property type="entry name" value="Tlde1_dom"/>
    <property type="match status" value="1"/>
</dbReference>
<sequence>MPDWGYEQSTGNLYRDGVVVAPVAQGYSGYGSGKNNPDMQAASDLGPIPVGEYSIGPMVELHGGQVKNAVTLTPSPANQMFGRTGFFCHGDSNDHPGEASQGCIIIKELAIRQQMAASAPAILRVVRGP</sequence>
<comment type="caution">
    <text evidence="2">The sequence shown here is derived from an EMBL/GenBank/DDBJ whole genome shotgun (WGS) entry which is preliminary data.</text>
</comment>
<dbReference type="RefSeq" id="WP_135205217.1">
    <property type="nucleotide sequence ID" value="NZ_SPVF01000005.1"/>
</dbReference>
<protein>
    <submittedName>
        <fullName evidence="2">DUF2778 domain-containing protein</fullName>
    </submittedName>
</protein>
<gene>
    <name evidence="2" type="ORF">E4L96_00155</name>
</gene>
<evidence type="ECO:0000259" key="1">
    <source>
        <dbReference type="Pfam" id="PF10908"/>
    </source>
</evidence>
<dbReference type="AlphaFoldDB" id="A0A4Y9SUA6"/>
<evidence type="ECO:0000313" key="3">
    <source>
        <dbReference type="Proteomes" id="UP000298438"/>
    </source>
</evidence>
<feature type="domain" description="Tlde1" evidence="1">
    <location>
        <begin position="25"/>
        <end position="110"/>
    </location>
</feature>
<evidence type="ECO:0000313" key="2">
    <source>
        <dbReference type="EMBL" id="TFW30290.1"/>
    </source>
</evidence>
<dbReference type="Proteomes" id="UP000298438">
    <property type="component" value="Unassembled WGS sequence"/>
</dbReference>
<dbReference type="EMBL" id="SPVF01000005">
    <property type="protein sequence ID" value="TFW30290.1"/>
    <property type="molecule type" value="Genomic_DNA"/>
</dbReference>
<reference evidence="2 3" key="1">
    <citation type="submission" date="2019-03" db="EMBL/GenBank/DDBJ databases">
        <title>Draft Genome Sequence of Massilia arenosa sp. nov., a Novel Massilia Species Isolated from a Sandy-loam Maize Soil.</title>
        <authorList>
            <person name="Raths R."/>
            <person name="Peta V."/>
            <person name="Bucking H."/>
        </authorList>
    </citation>
    <scope>NUCLEOTIDE SEQUENCE [LARGE SCALE GENOMIC DNA]</scope>
    <source>
        <strain evidence="2 3">MC02</strain>
    </source>
</reference>
<accession>A0A4Y9SUA6</accession>
<organism evidence="2 3">
    <name type="scientific">Zemynaea arenosa</name>
    <dbReference type="NCBI Taxonomy" id="2561931"/>
    <lineage>
        <taxon>Bacteria</taxon>
        <taxon>Pseudomonadati</taxon>
        <taxon>Pseudomonadota</taxon>
        <taxon>Betaproteobacteria</taxon>
        <taxon>Burkholderiales</taxon>
        <taxon>Oxalobacteraceae</taxon>
        <taxon>Telluria group</taxon>
        <taxon>Zemynaea</taxon>
    </lineage>
</organism>
<dbReference type="InterPro" id="IPR021225">
    <property type="entry name" value="Tlde1_dom"/>
</dbReference>
<name>A0A4Y9SUA6_9BURK</name>